<comment type="caution">
    <text evidence="2">The sequence shown here is derived from an EMBL/GenBank/DDBJ whole genome shotgun (WGS) entry which is preliminary data.</text>
</comment>
<sequence length="407" mass="45303">MALANLSYCAAHSFVMIKSDTTLIHQEDLAETQRLKAERERKPKKRKREESRSLSSTTGVEAADVIVVGGGSAQDPDQDNDPALMLESESEPDRDDPGPDSASGTSFALKLQYSTVRLYSSAIINLYAQQKTRGENPALHPNGLAKQALMWHILCEAACRSRKEWVDRILNTIKDGYSPAKIPEHTAAAWRFGDVNSGFQTNVDFLFGNHMLLRSSNRLSLELADCFCLVLPKKGIKMEAGSVPTKAFVVLMNQSKTNQHGRQAREAAQESFEDDRGTAIEKVIPEVSEKLRTLTAQQLTVEKAVERRHFELVLEVKQLKAQVADMSRMEYQVVTTFTPGGRLHRTEQFARRQGYDFSLSSPPEPLRRTPATVLAGPPLTATAISRPDYGSVLPTRQIKSNRHTDLL</sequence>
<accession>A0AAN6TPG5</accession>
<reference evidence="2" key="1">
    <citation type="journal article" date="2023" name="Mol. Phylogenet. Evol.">
        <title>Genome-scale phylogeny and comparative genomics of the fungal order Sordariales.</title>
        <authorList>
            <person name="Hensen N."/>
            <person name="Bonometti L."/>
            <person name="Westerberg I."/>
            <person name="Brannstrom I.O."/>
            <person name="Guillou S."/>
            <person name="Cros-Aarteil S."/>
            <person name="Calhoun S."/>
            <person name="Haridas S."/>
            <person name="Kuo A."/>
            <person name="Mondo S."/>
            <person name="Pangilinan J."/>
            <person name="Riley R."/>
            <person name="LaButti K."/>
            <person name="Andreopoulos B."/>
            <person name="Lipzen A."/>
            <person name="Chen C."/>
            <person name="Yan M."/>
            <person name="Daum C."/>
            <person name="Ng V."/>
            <person name="Clum A."/>
            <person name="Steindorff A."/>
            <person name="Ohm R.A."/>
            <person name="Martin F."/>
            <person name="Silar P."/>
            <person name="Natvig D.O."/>
            <person name="Lalanne C."/>
            <person name="Gautier V."/>
            <person name="Ament-Velasquez S.L."/>
            <person name="Kruys A."/>
            <person name="Hutchinson M.I."/>
            <person name="Powell A.J."/>
            <person name="Barry K."/>
            <person name="Miller A.N."/>
            <person name="Grigoriev I.V."/>
            <person name="Debuchy R."/>
            <person name="Gladieux P."/>
            <person name="Hiltunen Thoren M."/>
            <person name="Johannesson H."/>
        </authorList>
    </citation>
    <scope>NUCLEOTIDE SEQUENCE</scope>
    <source>
        <strain evidence="2">CBS 731.68</strain>
    </source>
</reference>
<dbReference type="RefSeq" id="XP_062641991.1">
    <property type="nucleotide sequence ID" value="XM_062791565.1"/>
</dbReference>
<evidence type="ECO:0000313" key="2">
    <source>
        <dbReference type="EMBL" id="KAK4118218.1"/>
    </source>
</evidence>
<feature type="region of interest" description="Disordered" evidence="1">
    <location>
        <begin position="34"/>
        <end position="104"/>
    </location>
</feature>
<evidence type="ECO:0000313" key="3">
    <source>
        <dbReference type="Proteomes" id="UP001302602"/>
    </source>
</evidence>
<organism evidence="2 3">
    <name type="scientific">Parathielavia appendiculata</name>
    <dbReference type="NCBI Taxonomy" id="2587402"/>
    <lineage>
        <taxon>Eukaryota</taxon>
        <taxon>Fungi</taxon>
        <taxon>Dikarya</taxon>
        <taxon>Ascomycota</taxon>
        <taxon>Pezizomycotina</taxon>
        <taxon>Sordariomycetes</taxon>
        <taxon>Sordariomycetidae</taxon>
        <taxon>Sordariales</taxon>
        <taxon>Chaetomiaceae</taxon>
        <taxon>Parathielavia</taxon>
    </lineage>
</organism>
<evidence type="ECO:0000256" key="1">
    <source>
        <dbReference type="SAM" id="MobiDB-lite"/>
    </source>
</evidence>
<gene>
    <name evidence="2" type="ORF">N657DRAFT_638193</name>
</gene>
<keyword evidence="3" id="KW-1185">Reference proteome</keyword>
<dbReference type="Proteomes" id="UP001302602">
    <property type="component" value="Unassembled WGS sequence"/>
</dbReference>
<dbReference type="Gene3D" id="1.10.443.20">
    <property type="entry name" value="Centromere DNA-binding protein complex CBF3 subunit, domain 2"/>
    <property type="match status" value="1"/>
</dbReference>
<dbReference type="AlphaFoldDB" id="A0AAN6TPG5"/>
<dbReference type="InterPro" id="IPR038279">
    <property type="entry name" value="Ndc10_dom2_sf"/>
</dbReference>
<proteinExistence type="predicted"/>
<reference evidence="2" key="2">
    <citation type="submission" date="2023-05" db="EMBL/GenBank/DDBJ databases">
        <authorList>
            <consortium name="Lawrence Berkeley National Laboratory"/>
            <person name="Steindorff A."/>
            <person name="Hensen N."/>
            <person name="Bonometti L."/>
            <person name="Westerberg I."/>
            <person name="Brannstrom I.O."/>
            <person name="Guillou S."/>
            <person name="Cros-Aarteil S."/>
            <person name="Calhoun S."/>
            <person name="Haridas S."/>
            <person name="Kuo A."/>
            <person name="Mondo S."/>
            <person name="Pangilinan J."/>
            <person name="Riley R."/>
            <person name="Labutti K."/>
            <person name="Andreopoulos B."/>
            <person name="Lipzen A."/>
            <person name="Chen C."/>
            <person name="Yanf M."/>
            <person name="Daum C."/>
            <person name="Ng V."/>
            <person name="Clum A."/>
            <person name="Ohm R."/>
            <person name="Martin F."/>
            <person name="Silar P."/>
            <person name="Natvig D."/>
            <person name="Lalanne C."/>
            <person name="Gautier V."/>
            <person name="Ament-Velasquez S.L."/>
            <person name="Kruys A."/>
            <person name="Hutchinson M.I."/>
            <person name="Powell A.J."/>
            <person name="Barry K."/>
            <person name="Miller A.N."/>
            <person name="Grigoriev I.V."/>
            <person name="Debuchy R."/>
            <person name="Gladieux P."/>
            <person name="Thoren M.H."/>
            <person name="Johannesson H."/>
        </authorList>
    </citation>
    <scope>NUCLEOTIDE SEQUENCE</scope>
    <source>
        <strain evidence="2">CBS 731.68</strain>
    </source>
</reference>
<dbReference type="GO" id="GO:0003677">
    <property type="term" value="F:DNA binding"/>
    <property type="evidence" value="ECO:0007669"/>
    <property type="project" value="InterPro"/>
</dbReference>
<dbReference type="EMBL" id="MU853277">
    <property type="protein sequence ID" value="KAK4118218.1"/>
    <property type="molecule type" value="Genomic_DNA"/>
</dbReference>
<dbReference type="GeneID" id="87828334"/>
<name>A0AAN6TPG5_9PEZI</name>
<protein>
    <submittedName>
        <fullName evidence="2">Uncharacterized protein</fullName>
    </submittedName>
</protein>